<sequence>MEASNMPPIFCKQAPHLLQTGPSPDFLFRPPNCTSNRKVCPGLHWAAHRFKSKQGLGRQLKSSADGKRIQDISVHSKEGHTF</sequence>
<dbReference type="Proteomes" id="UP001054837">
    <property type="component" value="Unassembled WGS sequence"/>
</dbReference>
<reference evidence="2 3" key="1">
    <citation type="submission" date="2021-06" db="EMBL/GenBank/DDBJ databases">
        <title>Caerostris darwini draft genome.</title>
        <authorList>
            <person name="Kono N."/>
            <person name="Arakawa K."/>
        </authorList>
    </citation>
    <scope>NUCLEOTIDE SEQUENCE [LARGE SCALE GENOMIC DNA]</scope>
</reference>
<evidence type="ECO:0000313" key="3">
    <source>
        <dbReference type="Proteomes" id="UP001054837"/>
    </source>
</evidence>
<accession>A0AAV4V6K1</accession>
<organism evidence="2 3">
    <name type="scientific">Caerostris darwini</name>
    <dbReference type="NCBI Taxonomy" id="1538125"/>
    <lineage>
        <taxon>Eukaryota</taxon>
        <taxon>Metazoa</taxon>
        <taxon>Ecdysozoa</taxon>
        <taxon>Arthropoda</taxon>
        <taxon>Chelicerata</taxon>
        <taxon>Arachnida</taxon>
        <taxon>Araneae</taxon>
        <taxon>Araneomorphae</taxon>
        <taxon>Entelegynae</taxon>
        <taxon>Araneoidea</taxon>
        <taxon>Araneidae</taxon>
        <taxon>Caerostris</taxon>
    </lineage>
</organism>
<comment type="caution">
    <text evidence="2">The sequence shown here is derived from an EMBL/GenBank/DDBJ whole genome shotgun (WGS) entry which is preliminary data.</text>
</comment>
<name>A0AAV4V6K1_9ARAC</name>
<proteinExistence type="predicted"/>
<feature type="compositionally biased region" description="Basic and acidic residues" evidence="1">
    <location>
        <begin position="64"/>
        <end position="82"/>
    </location>
</feature>
<protein>
    <submittedName>
        <fullName evidence="2">Uncharacterized protein</fullName>
    </submittedName>
</protein>
<dbReference type="AlphaFoldDB" id="A0AAV4V6K1"/>
<evidence type="ECO:0000313" key="2">
    <source>
        <dbReference type="EMBL" id="GIY65284.1"/>
    </source>
</evidence>
<feature type="region of interest" description="Disordered" evidence="1">
    <location>
        <begin position="54"/>
        <end position="82"/>
    </location>
</feature>
<dbReference type="EMBL" id="BPLQ01012408">
    <property type="protein sequence ID" value="GIY65284.1"/>
    <property type="molecule type" value="Genomic_DNA"/>
</dbReference>
<keyword evidence="3" id="KW-1185">Reference proteome</keyword>
<gene>
    <name evidence="2" type="ORF">CDAR_382021</name>
</gene>
<evidence type="ECO:0000256" key="1">
    <source>
        <dbReference type="SAM" id="MobiDB-lite"/>
    </source>
</evidence>